<proteinExistence type="predicted"/>
<dbReference type="Proteomes" id="UP000029228">
    <property type="component" value="Unassembled WGS sequence"/>
</dbReference>
<gene>
    <name evidence="4" type="ORF">JCM19235_1357</name>
</gene>
<dbReference type="PANTHER" id="PTHR32294:SF0">
    <property type="entry name" value="DNA POLYMERASE III SUBUNIT ALPHA"/>
    <property type="match status" value="1"/>
</dbReference>
<dbReference type="GO" id="GO:0016779">
    <property type="term" value="F:nucleotidyltransferase activity"/>
    <property type="evidence" value="ECO:0007669"/>
    <property type="project" value="UniProtKB-KW"/>
</dbReference>
<keyword evidence="4" id="KW-0548">Nucleotidyltransferase</keyword>
<comment type="caution">
    <text evidence="4">The sequence shown here is derived from an EMBL/GenBank/DDBJ whole genome shotgun (WGS) entry which is preliminary data.</text>
</comment>
<dbReference type="STRING" id="990268.JCM19235_1357"/>
<evidence type="ECO:0000256" key="1">
    <source>
        <dbReference type="ARBA" id="ARBA00019114"/>
    </source>
</evidence>
<dbReference type="OrthoDB" id="9803237at2"/>
<evidence type="ECO:0000259" key="2">
    <source>
        <dbReference type="Pfam" id="PF02811"/>
    </source>
</evidence>
<keyword evidence="5" id="KW-1185">Reference proteome</keyword>
<feature type="domain" description="PHP" evidence="2">
    <location>
        <begin position="7"/>
        <end position="165"/>
    </location>
</feature>
<dbReference type="Pfam" id="PF02811">
    <property type="entry name" value="PHP"/>
    <property type="match status" value="1"/>
</dbReference>
<evidence type="ECO:0000313" key="4">
    <source>
        <dbReference type="EMBL" id="GAL23056.1"/>
    </source>
</evidence>
<dbReference type="InterPro" id="IPR011708">
    <property type="entry name" value="DNA_pol3_alpha_NTPase_dom"/>
</dbReference>
<dbReference type="GO" id="GO:0008408">
    <property type="term" value="F:3'-5' exonuclease activity"/>
    <property type="evidence" value="ECO:0007669"/>
    <property type="project" value="InterPro"/>
</dbReference>
<dbReference type="EMBL" id="BBMR01000017">
    <property type="protein sequence ID" value="GAL23056.1"/>
    <property type="molecule type" value="Genomic_DNA"/>
</dbReference>
<dbReference type="InterPro" id="IPR004805">
    <property type="entry name" value="DnaE2/DnaE/PolC"/>
</dbReference>
<dbReference type="Gene3D" id="3.20.20.140">
    <property type="entry name" value="Metal-dependent hydrolases"/>
    <property type="match status" value="1"/>
</dbReference>
<name>A0A090S691_9VIBR</name>
<feature type="domain" description="Bacterial DNA polymerase III alpha subunit NTPase" evidence="3">
    <location>
        <begin position="301"/>
        <end position="549"/>
    </location>
</feature>
<reference evidence="4 5" key="1">
    <citation type="submission" date="2014-09" db="EMBL/GenBank/DDBJ databases">
        <title>Vibrio maritimus JCM 19235. (C45) whole genome shotgun sequence.</title>
        <authorList>
            <person name="Sawabe T."/>
            <person name="Meirelles P."/>
            <person name="Nakanishi M."/>
            <person name="Sayaka M."/>
            <person name="Hattori M."/>
            <person name="Ohkuma M."/>
        </authorList>
    </citation>
    <scope>NUCLEOTIDE SEQUENCE [LARGE SCALE GENOMIC DNA]</scope>
    <source>
        <strain evidence="5">JCM19235</strain>
    </source>
</reference>
<protein>
    <recommendedName>
        <fullName evidence="1">DNA polymerase III subunit alpha</fullName>
    </recommendedName>
</protein>
<dbReference type="GO" id="GO:0006260">
    <property type="term" value="P:DNA replication"/>
    <property type="evidence" value="ECO:0007669"/>
    <property type="project" value="InterPro"/>
</dbReference>
<evidence type="ECO:0000259" key="3">
    <source>
        <dbReference type="Pfam" id="PF07733"/>
    </source>
</evidence>
<dbReference type="AlphaFoldDB" id="A0A090S691"/>
<organism evidence="4 5">
    <name type="scientific">Vibrio maritimus</name>
    <dbReference type="NCBI Taxonomy" id="990268"/>
    <lineage>
        <taxon>Bacteria</taxon>
        <taxon>Pseudomonadati</taxon>
        <taxon>Pseudomonadota</taxon>
        <taxon>Gammaproteobacteria</taxon>
        <taxon>Vibrionales</taxon>
        <taxon>Vibrionaceae</taxon>
        <taxon>Vibrio</taxon>
    </lineage>
</organism>
<dbReference type="Pfam" id="PF07733">
    <property type="entry name" value="DNA_pol3_alpha"/>
    <property type="match status" value="1"/>
</dbReference>
<evidence type="ECO:0000313" key="5">
    <source>
        <dbReference type="Proteomes" id="UP000029228"/>
    </source>
</evidence>
<dbReference type="InterPro" id="IPR004013">
    <property type="entry name" value="PHP_dom"/>
</dbReference>
<keyword evidence="4" id="KW-0808">Transferase</keyword>
<sequence length="551" mass="62042">MNSLINTRSTFSMGRSILPVERIIELAQTNGYQQVALADDATVSGMTSLFNKVRTLDEPIKAIIGVNIKVFDDPAYRPPSKKSGEKAKPNEFWEAKLYVKNEDGLKALFRLLTAANSEEYFYYTPRIGIKELVIALKSDGLILTTGDFFSLFQHSNYQRIYSALVKHVSASNRFIELIPVQSAYFDRVNEIAAHSAIESDAKVVFSRPALYEAGADEARDVMSYIIGHGSATHRLRSVPFNRDFVIQPSDELGLECKAMLDKLEKVGAFVDSSSDLFDACSYEWTKQPMCLPQMAEDEFNELVRLCKEGWKERLEREIFGFKPDKAALPEYKERLQYELKVLRDMGFDRYFLLVRDVIMWSKENDIMVGPARGSAAGSLVAYLIGITDVDPLRFGLIFERFLNPDRLDYPDIDTDFMSSRRQEVIDWITATFGEENVAGINNYTTLGSASAIRDVGRMYGISQDELKCTRGIEQGMSLENAKELPEVAKYAVNNPKPFSISEQLDGSMRSLGRHAAGVVVAGEPLIERAVVEKRKGDASVCWDKQVVEDWA</sequence>
<dbReference type="PANTHER" id="PTHR32294">
    <property type="entry name" value="DNA POLYMERASE III SUBUNIT ALPHA"/>
    <property type="match status" value="1"/>
</dbReference>
<accession>A0A090S691</accession>